<accession>A0A8J7GXX9</accession>
<name>A0A8J7GXX9_9FIRM</name>
<evidence type="ECO:0000256" key="2">
    <source>
        <dbReference type="SAM" id="Phobius"/>
    </source>
</evidence>
<organism evidence="4 5">
    <name type="scientific">Mobilitalea sibirica</name>
    <dbReference type="NCBI Taxonomy" id="1462919"/>
    <lineage>
        <taxon>Bacteria</taxon>
        <taxon>Bacillati</taxon>
        <taxon>Bacillota</taxon>
        <taxon>Clostridia</taxon>
        <taxon>Lachnospirales</taxon>
        <taxon>Lachnospiraceae</taxon>
        <taxon>Mobilitalea</taxon>
    </lineage>
</organism>
<dbReference type="Proteomes" id="UP000623269">
    <property type="component" value="Unassembled WGS sequence"/>
</dbReference>
<dbReference type="GO" id="GO:0016020">
    <property type="term" value="C:membrane"/>
    <property type="evidence" value="ECO:0007669"/>
    <property type="project" value="InterPro"/>
</dbReference>
<feature type="transmembrane region" description="Helical" evidence="2">
    <location>
        <begin position="118"/>
        <end position="134"/>
    </location>
</feature>
<protein>
    <submittedName>
        <fullName evidence="4">DMT family transporter</fullName>
    </submittedName>
</protein>
<comment type="similarity">
    <text evidence="1">Belongs to the EamA transporter family.</text>
</comment>
<evidence type="ECO:0000313" key="4">
    <source>
        <dbReference type="EMBL" id="MBH1940194.1"/>
    </source>
</evidence>
<dbReference type="Pfam" id="PF00892">
    <property type="entry name" value="EamA"/>
    <property type="match status" value="2"/>
</dbReference>
<dbReference type="EMBL" id="JAEAGR010000003">
    <property type="protein sequence ID" value="MBH1940194.1"/>
    <property type="molecule type" value="Genomic_DNA"/>
</dbReference>
<comment type="caution">
    <text evidence="4">The sequence shown here is derived from an EMBL/GenBank/DDBJ whole genome shotgun (WGS) entry which is preliminary data.</text>
</comment>
<evidence type="ECO:0000313" key="5">
    <source>
        <dbReference type="Proteomes" id="UP000623269"/>
    </source>
</evidence>
<feature type="transmembrane region" description="Helical" evidence="2">
    <location>
        <begin position="240"/>
        <end position="259"/>
    </location>
</feature>
<keyword evidence="2" id="KW-1133">Transmembrane helix</keyword>
<evidence type="ECO:0000256" key="1">
    <source>
        <dbReference type="ARBA" id="ARBA00007362"/>
    </source>
</evidence>
<feature type="transmembrane region" description="Helical" evidence="2">
    <location>
        <begin position="146"/>
        <end position="166"/>
    </location>
</feature>
<dbReference type="PANTHER" id="PTHR22911">
    <property type="entry name" value="ACYL-MALONYL CONDENSING ENZYME-RELATED"/>
    <property type="match status" value="1"/>
</dbReference>
<dbReference type="AlphaFoldDB" id="A0A8J7GXX9"/>
<feature type="domain" description="EamA" evidence="3">
    <location>
        <begin position="148"/>
        <end position="279"/>
    </location>
</feature>
<keyword evidence="2" id="KW-0812">Transmembrane</keyword>
<feature type="domain" description="EamA" evidence="3">
    <location>
        <begin position="5"/>
        <end position="134"/>
    </location>
</feature>
<gene>
    <name evidence="4" type="ORF">I5677_04700</name>
</gene>
<feature type="transmembrane region" description="Helical" evidence="2">
    <location>
        <begin position="265"/>
        <end position="283"/>
    </location>
</feature>
<evidence type="ECO:0000259" key="3">
    <source>
        <dbReference type="Pfam" id="PF00892"/>
    </source>
</evidence>
<feature type="transmembrane region" description="Helical" evidence="2">
    <location>
        <begin position="31"/>
        <end position="50"/>
    </location>
</feature>
<dbReference type="SUPFAM" id="SSF103481">
    <property type="entry name" value="Multidrug resistance efflux transporter EmrE"/>
    <property type="match status" value="2"/>
</dbReference>
<dbReference type="PANTHER" id="PTHR22911:SF102">
    <property type="entry name" value="MEMBRANE PROTEIN"/>
    <property type="match status" value="1"/>
</dbReference>
<dbReference type="RefSeq" id="WP_197660412.1">
    <property type="nucleotide sequence ID" value="NZ_JAEAGR010000003.1"/>
</dbReference>
<proteinExistence type="inferred from homology"/>
<dbReference type="InterPro" id="IPR037185">
    <property type="entry name" value="EmrE-like"/>
</dbReference>
<feature type="transmembrane region" description="Helical" evidence="2">
    <location>
        <begin position="93"/>
        <end position="111"/>
    </location>
</feature>
<feature type="transmembrane region" description="Helical" evidence="2">
    <location>
        <begin position="5"/>
        <end position="25"/>
    </location>
</feature>
<sequence length="295" mass="32251">MKSKLYLIITMLLFGSIGLFVKNISLPSSQIALVRGVVGSLFLLMVALLTKKKLSIHSIKNNLLLLLAAGAAIGFNWIFLFEAYRYTTISNATLSYYFAPVFVAFMAPFILKEKMNKTKILCVLVAMIGMFFIVEINKTSGFHKDQLLGIGYGLLAAILYASVILMNKFVKNISGLETTIIQLSMASVVLLPYIIITNPINLSDIPGKSMILLVTVGLLHTGLAYLLYFVAIRNLKAQTIASLSYIDPISAIIMSGIILGEVMSWQQMLGGVLILGATFYSELSGISVSKKSRIS</sequence>
<feature type="transmembrane region" description="Helical" evidence="2">
    <location>
        <begin position="178"/>
        <end position="197"/>
    </location>
</feature>
<feature type="transmembrane region" description="Helical" evidence="2">
    <location>
        <begin position="209"/>
        <end position="228"/>
    </location>
</feature>
<dbReference type="Gene3D" id="1.10.3730.20">
    <property type="match status" value="1"/>
</dbReference>
<keyword evidence="5" id="KW-1185">Reference proteome</keyword>
<feature type="transmembrane region" description="Helical" evidence="2">
    <location>
        <begin position="62"/>
        <end position="81"/>
    </location>
</feature>
<reference evidence="4" key="1">
    <citation type="submission" date="2020-12" db="EMBL/GenBank/DDBJ databases">
        <title>M. sibirica DSM 26468T genome.</title>
        <authorList>
            <person name="Thieme N."/>
            <person name="Rettenmaier R."/>
            <person name="Zverlov V."/>
            <person name="Liebl W."/>
        </authorList>
    </citation>
    <scope>NUCLEOTIDE SEQUENCE</scope>
    <source>
        <strain evidence="4">DSM 26468</strain>
    </source>
</reference>
<dbReference type="InterPro" id="IPR000620">
    <property type="entry name" value="EamA_dom"/>
</dbReference>
<keyword evidence="2" id="KW-0472">Membrane</keyword>